<name>A0A1U9V326_CUPNE</name>
<dbReference type="InterPro" id="IPR006175">
    <property type="entry name" value="YjgF/YER057c/UK114"/>
</dbReference>
<dbReference type="AlphaFoldDB" id="A0A1U9V326"/>
<accession>A0A1U9V326</accession>
<dbReference type="SUPFAM" id="SSF55298">
    <property type="entry name" value="YjgF-like"/>
    <property type="match status" value="1"/>
</dbReference>
<dbReference type="Proteomes" id="UP000189627">
    <property type="component" value="Plasmid pENH92"/>
</dbReference>
<geneLocation type="plasmid" evidence="3">
    <name>penh92</name>
</geneLocation>
<dbReference type="CDD" id="cd00448">
    <property type="entry name" value="YjgF_YER057c_UK114_family"/>
    <property type="match status" value="1"/>
</dbReference>
<dbReference type="OrthoDB" id="9808943at2"/>
<dbReference type="PANTHER" id="PTHR11803:SF58">
    <property type="entry name" value="PROTEIN HMF1-RELATED"/>
    <property type="match status" value="1"/>
</dbReference>
<keyword evidence="2" id="KW-0614">Plasmid</keyword>
<comment type="similarity">
    <text evidence="1">Belongs to the RutC family.</text>
</comment>
<sequence length="137" mass="14918">MSPHLSPVAPAWDWEHDMPPAPAIRAGNTLYLSGQIALTPDGSLAGEGDFVAQSRQCFENIRAILARADASMRDVVKMTTYFTCELNEAVAAEYWAVRKAYFGDHKPASTGVQVKALLMPACLVEIEVVAVLPEQRS</sequence>
<dbReference type="Gene3D" id="3.30.1330.40">
    <property type="entry name" value="RutC-like"/>
    <property type="match status" value="1"/>
</dbReference>
<proteinExistence type="inferred from homology"/>
<evidence type="ECO:0000313" key="2">
    <source>
        <dbReference type="EMBL" id="AQV99303.1"/>
    </source>
</evidence>
<organism evidence="2 3">
    <name type="scientific">Cupriavidus necator</name>
    <name type="common">Alcaligenes eutrophus</name>
    <name type="synonym">Ralstonia eutropha</name>
    <dbReference type="NCBI Taxonomy" id="106590"/>
    <lineage>
        <taxon>Bacteria</taxon>
        <taxon>Pseudomonadati</taxon>
        <taxon>Pseudomonadota</taxon>
        <taxon>Betaproteobacteria</taxon>
        <taxon>Burkholderiales</taxon>
        <taxon>Burkholderiaceae</taxon>
        <taxon>Cupriavidus</taxon>
    </lineage>
</organism>
<gene>
    <name evidence="2" type="ORF">BJN34_36110</name>
</gene>
<protein>
    <submittedName>
        <fullName evidence="2">Enamine deaminase RidA</fullName>
    </submittedName>
</protein>
<evidence type="ECO:0000313" key="3">
    <source>
        <dbReference type="Proteomes" id="UP000189627"/>
    </source>
</evidence>
<dbReference type="RefSeq" id="WP_078201714.1">
    <property type="nucleotide sequence ID" value="NZ_CP017759.1"/>
</dbReference>
<evidence type="ECO:0000256" key="1">
    <source>
        <dbReference type="ARBA" id="ARBA00010552"/>
    </source>
</evidence>
<reference evidence="3" key="1">
    <citation type="submission" date="2017-02" db="EMBL/GenBank/DDBJ databases">
        <title>Complete genome sequence of Cupriavidus necator strain NH9, a 3-chlorobenzoate degrader.</title>
        <authorList>
            <person name="Moriuchi R."/>
            <person name="Dohra H."/>
            <person name="Ogawa N."/>
        </authorList>
    </citation>
    <scope>NUCLEOTIDE SEQUENCE [LARGE SCALE GENOMIC DNA]</scope>
    <source>
        <strain evidence="3">NH9</strain>
        <plasmid evidence="3">penh92</plasmid>
    </source>
</reference>
<dbReference type="EMBL" id="CP017759">
    <property type="protein sequence ID" value="AQV99303.1"/>
    <property type="molecule type" value="Genomic_DNA"/>
</dbReference>
<dbReference type="PANTHER" id="PTHR11803">
    <property type="entry name" value="2-IMINOBUTANOATE/2-IMINOPROPANOATE DEAMINASE RIDA"/>
    <property type="match status" value="1"/>
</dbReference>
<dbReference type="Pfam" id="PF01042">
    <property type="entry name" value="Ribonuc_L-PSP"/>
    <property type="match status" value="1"/>
</dbReference>
<dbReference type="GO" id="GO:0005829">
    <property type="term" value="C:cytosol"/>
    <property type="evidence" value="ECO:0007669"/>
    <property type="project" value="TreeGrafter"/>
</dbReference>
<dbReference type="InterPro" id="IPR035959">
    <property type="entry name" value="RutC-like_sf"/>
</dbReference>
<dbReference type="GO" id="GO:0019239">
    <property type="term" value="F:deaminase activity"/>
    <property type="evidence" value="ECO:0007669"/>
    <property type="project" value="TreeGrafter"/>
</dbReference>
<dbReference type="KEGG" id="cuh:BJN34_36110"/>